<feature type="compositionally biased region" description="Low complexity" evidence="1">
    <location>
        <begin position="240"/>
        <end position="253"/>
    </location>
</feature>
<evidence type="ECO:0000256" key="1">
    <source>
        <dbReference type="SAM" id="MobiDB-lite"/>
    </source>
</evidence>
<reference evidence="3 4" key="1">
    <citation type="submission" date="2020-07" db="EMBL/GenBank/DDBJ databases">
        <title>Sequencing the genomes of 1000 actinobacteria strains.</title>
        <authorList>
            <person name="Klenk H.-P."/>
        </authorList>
    </citation>
    <scope>NUCLEOTIDE SEQUENCE [LARGE SCALE GENOMIC DNA]</scope>
    <source>
        <strain evidence="3 4">DSM 15131</strain>
    </source>
</reference>
<accession>A0A7Z0CRE5</accession>
<keyword evidence="2" id="KW-0472">Membrane</keyword>
<dbReference type="EMBL" id="JACBZM010000002">
    <property type="protein sequence ID" value="NYI47955.1"/>
    <property type="molecule type" value="Genomic_DNA"/>
</dbReference>
<evidence type="ECO:0000313" key="3">
    <source>
        <dbReference type="EMBL" id="NYI47955.1"/>
    </source>
</evidence>
<feature type="transmembrane region" description="Helical" evidence="2">
    <location>
        <begin position="106"/>
        <end position="126"/>
    </location>
</feature>
<dbReference type="AlphaFoldDB" id="A0A7Z0CRE5"/>
<dbReference type="InterPro" id="IPR011990">
    <property type="entry name" value="TPR-like_helical_dom_sf"/>
</dbReference>
<keyword evidence="2" id="KW-0812">Transmembrane</keyword>
<dbReference type="RefSeq" id="WP_218865383.1">
    <property type="nucleotide sequence ID" value="NZ_JACBZM010000002.1"/>
</dbReference>
<dbReference type="SUPFAM" id="SSF48452">
    <property type="entry name" value="TPR-like"/>
    <property type="match status" value="1"/>
</dbReference>
<sequence length="269" mass="29582">MSASRRRFSQEFKDELCQEVLACGRARVARGGSAGTGMVIRTAACRSAVSQRGDAERYRLAARIHNRLVYEWWFIRSPIWVVWAILRGARFANAAGSKRERAQALSTAAVISGTAPVLAPIALRLVNRSLRLRENAGEGWGIAQSHHFRGFVLYTASRYAEAIEAFDTAIDAFDIVGDRWEQVAAMWQKALCLGRLGQLHDAGSLARDTYWEAKRRGDRIGAGTALAIWVRYLPAKPGRRPGSPRTGSRSAGSLFLVSAGGTRPRGGRR</sequence>
<evidence type="ECO:0000313" key="4">
    <source>
        <dbReference type="Proteomes" id="UP000562045"/>
    </source>
</evidence>
<dbReference type="Gene3D" id="1.25.40.10">
    <property type="entry name" value="Tetratricopeptide repeat domain"/>
    <property type="match status" value="1"/>
</dbReference>
<organism evidence="3 4">
    <name type="scientific">Nocardioides aromaticivorans</name>
    <dbReference type="NCBI Taxonomy" id="200618"/>
    <lineage>
        <taxon>Bacteria</taxon>
        <taxon>Bacillati</taxon>
        <taxon>Actinomycetota</taxon>
        <taxon>Actinomycetes</taxon>
        <taxon>Propionibacteriales</taxon>
        <taxon>Nocardioidaceae</taxon>
        <taxon>Nocardioides</taxon>
    </lineage>
</organism>
<name>A0A7Z0CRE5_9ACTN</name>
<dbReference type="Proteomes" id="UP000562045">
    <property type="component" value="Unassembled WGS sequence"/>
</dbReference>
<evidence type="ECO:0000256" key="2">
    <source>
        <dbReference type="SAM" id="Phobius"/>
    </source>
</evidence>
<protein>
    <submittedName>
        <fullName evidence="3">Tetratricopeptide (TPR) repeat protein</fullName>
    </submittedName>
</protein>
<comment type="caution">
    <text evidence="3">The sequence shown here is derived from an EMBL/GenBank/DDBJ whole genome shotgun (WGS) entry which is preliminary data.</text>
</comment>
<feature type="region of interest" description="Disordered" evidence="1">
    <location>
        <begin position="237"/>
        <end position="269"/>
    </location>
</feature>
<feature type="transmembrane region" description="Helical" evidence="2">
    <location>
        <begin position="68"/>
        <end position="86"/>
    </location>
</feature>
<keyword evidence="2" id="KW-1133">Transmembrane helix</keyword>
<gene>
    <name evidence="3" type="ORF">BJ993_005101</name>
</gene>
<proteinExistence type="predicted"/>